<dbReference type="GO" id="GO:0016491">
    <property type="term" value="F:oxidoreductase activity"/>
    <property type="evidence" value="ECO:0007669"/>
    <property type="project" value="UniProtKB-KW"/>
</dbReference>
<dbReference type="EMBL" id="OC926196">
    <property type="protein sequence ID" value="CAD7656577.1"/>
    <property type="molecule type" value="Genomic_DNA"/>
</dbReference>
<dbReference type="InterPro" id="IPR002347">
    <property type="entry name" value="SDR_fam"/>
</dbReference>
<dbReference type="InterPro" id="IPR036291">
    <property type="entry name" value="NAD(P)-bd_dom_sf"/>
</dbReference>
<organism evidence="3">
    <name type="scientific">Oppiella nova</name>
    <dbReference type="NCBI Taxonomy" id="334625"/>
    <lineage>
        <taxon>Eukaryota</taxon>
        <taxon>Metazoa</taxon>
        <taxon>Ecdysozoa</taxon>
        <taxon>Arthropoda</taxon>
        <taxon>Chelicerata</taxon>
        <taxon>Arachnida</taxon>
        <taxon>Acari</taxon>
        <taxon>Acariformes</taxon>
        <taxon>Sarcoptiformes</taxon>
        <taxon>Oribatida</taxon>
        <taxon>Brachypylina</taxon>
        <taxon>Oppioidea</taxon>
        <taxon>Oppiidae</taxon>
        <taxon>Oppiella</taxon>
    </lineage>
</organism>
<dbReference type="SUPFAM" id="SSF51735">
    <property type="entry name" value="NAD(P)-binding Rossmann-fold domains"/>
    <property type="match status" value="1"/>
</dbReference>
<proteinExistence type="inferred from homology"/>
<keyword evidence="4" id="KW-1185">Reference proteome</keyword>
<evidence type="ECO:0000256" key="2">
    <source>
        <dbReference type="RuleBase" id="RU000363"/>
    </source>
</evidence>
<evidence type="ECO:0000313" key="4">
    <source>
        <dbReference type="Proteomes" id="UP000728032"/>
    </source>
</evidence>
<dbReference type="OrthoDB" id="191139at2759"/>
<dbReference type="Pfam" id="PF00106">
    <property type="entry name" value="adh_short"/>
    <property type="match status" value="1"/>
</dbReference>
<evidence type="ECO:0000256" key="1">
    <source>
        <dbReference type="ARBA" id="ARBA00023002"/>
    </source>
</evidence>
<dbReference type="AlphaFoldDB" id="A0A7R9QTH4"/>
<sequence length="290" mass="32521">MRANQGIGKETAYQLSLRGAKIIIGCRDELRAENAIKEIVSRNPNANIIHIKLDLSSLQSIRAFVQQIYENETKIDLLINNAGIGFTPELKTADGFELAFGTNHLGHYLLTLQLLPLLRKAPKARVVNVSSMAQAFGRIHFENINLRNGVYNQSDAYSQSKLANVLFTRELAKRLGPDSTVTAYALHPGAIQTEWYRNMNSRVAQAMARIMGRIVGLSVERGCQTTLYCALEESLDNESGFFYANCLRVHNMPTNSRDDKSAEQLWHLSADLVQLEDHYKLTKHAWSTTA</sequence>
<keyword evidence="1" id="KW-0560">Oxidoreductase</keyword>
<evidence type="ECO:0000313" key="3">
    <source>
        <dbReference type="EMBL" id="CAD7656577.1"/>
    </source>
</evidence>
<dbReference type="EMBL" id="CAJPVJ010011371">
    <property type="protein sequence ID" value="CAG2173764.1"/>
    <property type="molecule type" value="Genomic_DNA"/>
</dbReference>
<dbReference type="Proteomes" id="UP000728032">
    <property type="component" value="Unassembled WGS sequence"/>
</dbReference>
<reference evidence="3" key="1">
    <citation type="submission" date="2020-11" db="EMBL/GenBank/DDBJ databases">
        <authorList>
            <person name="Tran Van P."/>
        </authorList>
    </citation>
    <scope>NUCLEOTIDE SEQUENCE</scope>
</reference>
<dbReference type="Gene3D" id="3.40.50.720">
    <property type="entry name" value="NAD(P)-binding Rossmann-like Domain"/>
    <property type="match status" value="1"/>
</dbReference>
<name>A0A7R9QTH4_9ACAR</name>
<dbReference type="PANTHER" id="PTHR43157">
    <property type="entry name" value="PHOSPHATIDYLINOSITOL-GLYCAN BIOSYNTHESIS CLASS F PROTEIN-RELATED"/>
    <property type="match status" value="1"/>
</dbReference>
<protein>
    <submittedName>
        <fullName evidence="3">Uncharacterized protein</fullName>
    </submittedName>
</protein>
<dbReference type="PANTHER" id="PTHR43157:SF31">
    <property type="entry name" value="PHOSPHATIDYLINOSITOL-GLYCAN BIOSYNTHESIS CLASS F PROTEIN"/>
    <property type="match status" value="1"/>
</dbReference>
<gene>
    <name evidence="3" type="ORF">ONB1V03_LOCUS13213</name>
</gene>
<dbReference type="CDD" id="cd05327">
    <property type="entry name" value="retinol-DH_like_SDR_c_like"/>
    <property type="match status" value="1"/>
</dbReference>
<comment type="similarity">
    <text evidence="2">Belongs to the short-chain dehydrogenases/reductases (SDR) family.</text>
</comment>
<dbReference type="PRINTS" id="PR00081">
    <property type="entry name" value="GDHRDH"/>
</dbReference>
<accession>A0A7R9QTH4</accession>
<dbReference type="PRINTS" id="PR00080">
    <property type="entry name" value="SDRFAMILY"/>
</dbReference>